<accession>A0A8A7K783</accession>
<dbReference type="EMBL" id="CP046640">
    <property type="protein sequence ID" value="QTL97643.1"/>
    <property type="molecule type" value="Genomic_DNA"/>
</dbReference>
<evidence type="ECO:0000256" key="10">
    <source>
        <dbReference type="ARBA" id="ARBA00049144"/>
    </source>
</evidence>
<name>A0A8A7K783_9FIRM</name>
<dbReference type="Pfam" id="PF14821">
    <property type="entry name" value="Thr_synth_N"/>
    <property type="match status" value="1"/>
</dbReference>
<keyword evidence="15" id="KW-0456">Lyase</keyword>
<dbReference type="KEGG" id="ifn:GM661_06415"/>
<evidence type="ECO:0000256" key="8">
    <source>
        <dbReference type="ARBA" id="ARBA00022697"/>
    </source>
</evidence>
<dbReference type="EC" id="4.2.3.1" evidence="5 11"/>
<comment type="catalytic activity">
    <reaction evidence="10">
        <text>O-phospho-L-homoserine + H2O = L-threonine + phosphate</text>
        <dbReference type="Rhea" id="RHEA:10840"/>
        <dbReference type="ChEBI" id="CHEBI:15377"/>
        <dbReference type="ChEBI" id="CHEBI:43474"/>
        <dbReference type="ChEBI" id="CHEBI:57590"/>
        <dbReference type="ChEBI" id="CHEBI:57926"/>
        <dbReference type="EC" id="4.2.3.1"/>
    </reaction>
</comment>
<comment type="similarity">
    <text evidence="4">Belongs to the threonine synthase family.</text>
</comment>
<comment type="pathway">
    <text evidence="3">Amino-acid biosynthesis; L-threonine biosynthesis; L-threonine from L-aspartate: step 5/5.</text>
</comment>
<evidence type="ECO:0000256" key="4">
    <source>
        <dbReference type="ARBA" id="ARBA00005517"/>
    </source>
</evidence>
<dbReference type="PROSITE" id="PS00165">
    <property type="entry name" value="DEHYDRATASE_SER_THR"/>
    <property type="match status" value="1"/>
</dbReference>
<evidence type="ECO:0000256" key="12">
    <source>
        <dbReference type="PIRSR" id="PIRSR604450-51"/>
    </source>
</evidence>
<dbReference type="GO" id="GO:0030170">
    <property type="term" value="F:pyridoxal phosphate binding"/>
    <property type="evidence" value="ECO:0007669"/>
    <property type="project" value="InterPro"/>
</dbReference>
<dbReference type="InterPro" id="IPR001926">
    <property type="entry name" value="TrpB-like_PALP"/>
</dbReference>
<dbReference type="UniPathway" id="UPA00050">
    <property type="reaction ID" value="UER00065"/>
</dbReference>
<dbReference type="CDD" id="cd01560">
    <property type="entry name" value="Thr-synth_2"/>
    <property type="match status" value="1"/>
</dbReference>
<dbReference type="AlphaFoldDB" id="A0A8A7K783"/>
<comment type="function">
    <text evidence="2">Catalyzes the gamma-elimination of phosphate from L-phosphohomoserine and the beta-addition of water to produce L-threonine.</text>
</comment>
<keyword evidence="9 12" id="KW-0663">Pyridoxal phosphate</keyword>
<feature type="modified residue" description="N6-(pyridoxal phosphate)lysine" evidence="12">
    <location>
        <position position="113"/>
    </location>
</feature>
<dbReference type="InterPro" id="IPR037158">
    <property type="entry name" value="Thr_synth_N_sf"/>
</dbReference>
<dbReference type="InterPro" id="IPR029144">
    <property type="entry name" value="Thr_synth_N"/>
</dbReference>
<keyword evidence="16" id="KW-1185">Reference proteome</keyword>
<proteinExistence type="inferred from homology"/>
<organism evidence="15 16">
    <name type="scientific">Iocasia fonsfrigidae</name>
    <dbReference type="NCBI Taxonomy" id="2682810"/>
    <lineage>
        <taxon>Bacteria</taxon>
        <taxon>Bacillati</taxon>
        <taxon>Bacillota</taxon>
        <taxon>Clostridia</taxon>
        <taxon>Halanaerobiales</taxon>
        <taxon>Halanaerobiaceae</taxon>
        <taxon>Iocasia</taxon>
    </lineage>
</organism>
<evidence type="ECO:0000256" key="11">
    <source>
        <dbReference type="NCBIfam" id="TIGR00260"/>
    </source>
</evidence>
<protein>
    <recommendedName>
        <fullName evidence="6 11">Threonine synthase</fullName>
        <ecNumber evidence="5 11">4.2.3.1</ecNumber>
    </recommendedName>
</protein>
<dbReference type="PANTHER" id="PTHR43515">
    <property type="entry name" value="THREONINE SYNTHASE-LIKE 1"/>
    <property type="match status" value="1"/>
</dbReference>
<evidence type="ECO:0000256" key="1">
    <source>
        <dbReference type="ARBA" id="ARBA00001933"/>
    </source>
</evidence>
<dbReference type="GO" id="GO:0009088">
    <property type="term" value="P:threonine biosynthetic process"/>
    <property type="evidence" value="ECO:0007669"/>
    <property type="project" value="UniProtKB-UniRule"/>
</dbReference>
<comment type="cofactor">
    <cofactor evidence="1 12">
        <name>pyridoxal 5'-phosphate</name>
        <dbReference type="ChEBI" id="CHEBI:597326"/>
    </cofactor>
</comment>
<evidence type="ECO:0000259" key="14">
    <source>
        <dbReference type="Pfam" id="PF14821"/>
    </source>
</evidence>
<reference evidence="15" key="1">
    <citation type="submission" date="2019-12" db="EMBL/GenBank/DDBJ databases">
        <authorList>
            <person name="zhang j."/>
            <person name="sun C.M."/>
        </authorList>
    </citation>
    <scope>NUCLEOTIDE SEQUENCE</scope>
    <source>
        <strain evidence="15">NS-1</strain>
    </source>
</reference>
<evidence type="ECO:0000256" key="3">
    <source>
        <dbReference type="ARBA" id="ARBA00004979"/>
    </source>
</evidence>
<dbReference type="SUPFAM" id="SSF53686">
    <property type="entry name" value="Tryptophan synthase beta subunit-like PLP-dependent enzymes"/>
    <property type="match status" value="1"/>
</dbReference>
<dbReference type="Gene3D" id="3.40.50.1100">
    <property type="match status" value="2"/>
</dbReference>
<dbReference type="Proteomes" id="UP000665020">
    <property type="component" value="Chromosome"/>
</dbReference>
<evidence type="ECO:0000256" key="2">
    <source>
        <dbReference type="ARBA" id="ARBA00003648"/>
    </source>
</evidence>
<dbReference type="InterPro" id="IPR000634">
    <property type="entry name" value="Ser/Thr_deHydtase_PyrdxlP-BS"/>
</dbReference>
<dbReference type="Pfam" id="PF24857">
    <property type="entry name" value="THR4_C"/>
    <property type="match status" value="1"/>
</dbReference>
<evidence type="ECO:0000259" key="13">
    <source>
        <dbReference type="Pfam" id="PF00291"/>
    </source>
</evidence>
<dbReference type="GO" id="GO:0004795">
    <property type="term" value="F:threonine synthase activity"/>
    <property type="evidence" value="ECO:0007669"/>
    <property type="project" value="UniProtKB-UniRule"/>
</dbReference>
<dbReference type="PANTHER" id="PTHR43515:SF1">
    <property type="entry name" value="THREONINE SYNTHASE-LIKE 1"/>
    <property type="match status" value="1"/>
</dbReference>
<sequence>MKYISTRGNYQPVEAAQAIRLGMVPAGGLFVPEKVPIFSQDTIYNMKDNTYQEIALMVLEEFLSDYQESELEDCIRKAYNEKNFTSDGMAPVLNLDDNIYIMELWHGPTAAFKDMALQLMPHLLLKALQKAEFSKEVVILVATSGDTGKAALEGFKDIPGIRIIVFYPAEGVSKIQEAQMTTTTGSNTYVVAVEGNFDECQNSVKEIFADRDFNSLISRQGYQFSSANSINWGRLVPQIIYYFAAYASLLRDDVISKGQKIDITVPTGNFGNILAAYYAYRMGLPVHKFVCASNDNKILTDFLRTGEYNLERDFIKTISPSMDILISSNLERFLFEITGHNADKINKWYDDLKNKGCFKIDDPTRKKIAGIFVGEYASETETKNTIKKVFRDYNYLVDTHTAVGIRVYQKYRQNLAEDIPVIIDSTANPYKFSKAVLDSLETGINTVNEFAILDTLNKISGQDIHRALKDLDKQEIKHYRNCDTSKIRKEIKDILNIN</sequence>
<evidence type="ECO:0000256" key="9">
    <source>
        <dbReference type="ARBA" id="ARBA00022898"/>
    </source>
</evidence>
<dbReference type="RefSeq" id="WP_230869266.1">
    <property type="nucleotide sequence ID" value="NZ_CP046640.1"/>
</dbReference>
<dbReference type="GO" id="GO:0005737">
    <property type="term" value="C:cytoplasm"/>
    <property type="evidence" value="ECO:0007669"/>
    <property type="project" value="TreeGrafter"/>
</dbReference>
<gene>
    <name evidence="15" type="ORF">GM661_06415</name>
</gene>
<feature type="domain" description="Threonine synthase N-terminal" evidence="14">
    <location>
        <begin position="2"/>
        <end position="79"/>
    </location>
</feature>
<dbReference type="InterPro" id="IPR036052">
    <property type="entry name" value="TrpB-like_PALP_sf"/>
</dbReference>
<dbReference type="NCBIfam" id="TIGR00260">
    <property type="entry name" value="thrC"/>
    <property type="match status" value="1"/>
</dbReference>
<keyword evidence="7" id="KW-0028">Amino-acid biosynthesis</keyword>
<dbReference type="Gene3D" id="3.90.1380.10">
    <property type="entry name" value="Threonine synthase, N-terminal domain"/>
    <property type="match status" value="1"/>
</dbReference>
<dbReference type="Pfam" id="PF00291">
    <property type="entry name" value="PALP"/>
    <property type="match status" value="1"/>
</dbReference>
<evidence type="ECO:0000256" key="5">
    <source>
        <dbReference type="ARBA" id="ARBA00013028"/>
    </source>
</evidence>
<keyword evidence="8" id="KW-0791">Threonine biosynthesis</keyword>
<feature type="domain" description="Tryptophan synthase beta chain-like PALP" evidence="13">
    <location>
        <begin position="94"/>
        <end position="340"/>
    </location>
</feature>
<evidence type="ECO:0000313" key="15">
    <source>
        <dbReference type="EMBL" id="QTL97643.1"/>
    </source>
</evidence>
<evidence type="ECO:0000256" key="7">
    <source>
        <dbReference type="ARBA" id="ARBA00022605"/>
    </source>
</evidence>
<evidence type="ECO:0000313" key="16">
    <source>
        <dbReference type="Proteomes" id="UP000665020"/>
    </source>
</evidence>
<evidence type="ECO:0000256" key="6">
    <source>
        <dbReference type="ARBA" id="ARBA00018679"/>
    </source>
</evidence>
<dbReference type="InterPro" id="IPR004450">
    <property type="entry name" value="Thr_synthase-like"/>
</dbReference>